<comment type="caution">
    <text evidence="3">The sequence shown here is derived from an EMBL/GenBank/DDBJ whole genome shotgun (WGS) entry which is preliminary data.</text>
</comment>
<dbReference type="PANTHER" id="PTHR20882">
    <property type="entry name" value="CYTOPLASMIC TRNA 2-THIOLATION PROTEIN 2"/>
    <property type="match status" value="1"/>
</dbReference>
<dbReference type="AlphaFoldDB" id="A0A196SG23"/>
<evidence type="ECO:0000256" key="1">
    <source>
        <dbReference type="ARBA" id="ARBA00022490"/>
    </source>
</evidence>
<sequence>MLSLFDDTLHSKRGRMDYDIHAVYVDFSAIDHSHLSIDALQRTYSIPITVIKAETVSFAANSKERLIALYNGMKSIDSKVDLKELILDQILTAHAKSLASDVYLLYGKTMDHFTMQVMHEMVNKDGIAVPSTCDYSQLFQIPGSLVRVGSALGELTSREMALYCYYKQIEYRVFPSPLLLPGGSVYRLVLNMVAALQDDCDSTLHIVTETIGKLKKTEGAHNCRLCGRSCVEELCGRCSFLKREDGSSLLALP</sequence>
<evidence type="ECO:0000313" key="3">
    <source>
        <dbReference type="EMBL" id="OAO15963.1"/>
    </source>
</evidence>
<gene>
    <name evidence="3" type="ORF">AV274_2279</name>
</gene>
<dbReference type="GO" id="GO:0016783">
    <property type="term" value="F:sulfurtransferase activity"/>
    <property type="evidence" value="ECO:0007669"/>
    <property type="project" value="TreeGrafter"/>
</dbReference>
<dbReference type="Gene3D" id="3.40.50.620">
    <property type="entry name" value="HUPs"/>
    <property type="match status" value="1"/>
</dbReference>
<protein>
    <recommendedName>
        <fullName evidence="5">Cytoplasmic tRNA 2-thiolation protein 2</fullName>
    </recommendedName>
</protein>
<evidence type="ECO:0000313" key="4">
    <source>
        <dbReference type="Proteomes" id="UP000078348"/>
    </source>
</evidence>
<organism evidence="3 4">
    <name type="scientific">Blastocystis sp. subtype 1 (strain ATCC 50177 / NandII)</name>
    <dbReference type="NCBI Taxonomy" id="478820"/>
    <lineage>
        <taxon>Eukaryota</taxon>
        <taxon>Sar</taxon>
        <taxon>Stramenopiles</taxon>
        <taxon>Bigyra</taxon>
        <taxon>Opalozoa</taxon>
        <taxon>Opalinata</taxon>
        <taxon>Blastocystidae</taxon>
        <taxon>Blastocystis</taxon>
    </lineage>
</organism>
<dbReference type="GO" id="GO:0005829">
    <property type="term" value="C:cytosol"/>
    <property type="evidence" value="ECO:0007669"/>
    <property type="project" value="TreeGrafter"/>
</dbReference>
<evidence type="ECO:0000256" key="2">
    <source>
        <dbReference type="ARBA" id="ARBA00022694"/>
    </source>
</evidence>
<evidence type="ECO:0008006" key="5">
    <source>
        <dbReference type="Google" id="ProtNLM"/>
    </source>
</evidence>
<dbReference type="EMBL" id="LXWW01000106">
    <property type="protein sequence ID" value="OAO15963.1"/>
    <property type="molecule type" value="Genomic_DNA"/>
</dbReference>
<dbReference type="GO" id="GO:0002143">
    <property type="term" value="P:tRNA wobble position uridine thiolation"/>
    <property type="evidence" value="ECO:0007669"/>
    <property type="project" value="TreeGrafter"/>
</dbReference>
<reference evidence="3 4" key="1">
    <citation type="submission" date="2016-05" db="EMBL/GenBank/DDBJ databases">
        <title>Nuclear genome of Blastocystis sp. subtype 1 NandII.</title>
        <authorList>
            <person name="Gentekaki E."/>
            <person name="Curtis B."/>
            <person name="Stairs C."/>
            <person name="Eme L."/>
            <person name="Herman E."/>
            <person name="Klimes V."/>
            <person name="Arias M.C."/>
            <person name="Elias M."/>
            <person name="Hilliou F."/>
            <person name="Klute M."/>
            <person name="Malik S.-B."/>
            <person name="Pightling A."/>
            <person name="Rachubinski R."/>
            <person name="Salas D."/>
            <person name="Schlacht A."/>
            <person name="Suga H."/>
            <person name="Archibald J."/>
            <person name="Ball S.G."/>
            <person name="Clark G."/>
            <person name="Dacks J."/>
            <person name="Van Der Giezen M."/>
            <person name="Tsaousis A."/>
            <person name="Roger A."/>
        </authorList>
    </citation>
    <scope>NUCLEOTIDE SEQUENCE [LARGE SCALE GENOMIC DNA]</scope>
    <source>
        <strain evidence="4">ATCC 50177 / NandII</strain>
    </source>
</reference>
<dbReference type="Proteomes" id="UP000078348">
    <property type="component" value="Unassembled WGS sequence"/>
</dbReference>
<name>A0A196SG23_BLAHN</name>
<accession>A0A196SG23</accession>
<keyword evidence="1" id="KW-0963">Cytoplasm</keyword>
<proteinExistence type="predicted"/>
<dbReference type="InterPro" id="IPR014729">
    <property type="entry name" value="Rossmann-like_a/b/a_fold"/>
</dbReference>
<keyword evidence="4" id="KW-1185">Reference proteome</keyword>
<keyword evidence="2" id="KW-0819">tRNA processing</keyword>
<dbReference type="GO" id="GO:0000049">
    <property type="term" value="F:tRNA binding"/>
    <property type="evidence" value="ECO:0007669"/>
    <property type="project" value="InterPro"/>
</dbReference>
<dbReference type="PANTHER" id="PTHR20882:SF14">
    <property type="entry name" value="CYTOPLASMIC TRNA 2-THIOLATION PROTEIN 2"/>
    <property type="match status" value="1"/>
</dbReference>
<dbReference type="OrthoDB" id="25129at2759"/>
<dbReference type="InterPro" id="IPR019407">
    <property type="entry name" value="CTU2"/>
</dbReference>